<dbReference type="Proteomes" id="UP000070700">
    <property type="component" value="Unassembled WGS sequence"/>
</dbReference>
<dbReference type="RefSeq" id="XP_018063110.1">
    <property type="nucleotide sequence ID" value="XM_018221621.1"/>
</dbReference>
<dbReference type="GeneID" id="28831347"/>
<accession>A0A132B8M8</accession>
<reference evidence="2 3" key="1">
    <citation type="submission" date="2015-10" db="EMBL/GenBank/DDBJ databases">
        <title>Full genome of DAOMC 229536 Phialocephala scopiformis, a fungal endophyte of spruce producing the potent anti-insectan compound rugulosin.</title>
        <authorList>
            <consortium name="DOE Joint Genome Institute"/>
            <person name="Walker A.K."/>
            <person name="Frasz S.L."/>
            <person name="Seifert K.A."/>
            <person name="Miller J.D."/>
            <person name="Mondo S.J."/>
            <person name="Labutti K."/>
            <person name="Lipzen A."/>
            <person name="Dockter R."/>
            <person name="Kennedy M."/>
            <person name="Grigoriev I.V."/>
            <person name="Spatafora J.W."/>
        </authorList>
    </citation>
    <scope>NUCLEOTIDE SEQUENCE [LARGE SCALE GENOMIC DNA]</scope>
    <source>
        <strain evidence="2 3">CBS 120377</strain>
    </source>
</reference>
<dbReference type="InParanoid" id="A0A132B8M8"/>
<dbReference type="KEGG" id="psco:LY89DRAFT_764088"/>
<protein>
    <submittedName>
        <fullName evidence="2">Uncharacterized protein</fullName>
    </submittedName>
</protein>
<sequence length="179" mass="19546">MVSKKLVPLNFWLVLVQFFNTINADFTLYAYGTNISGLPVFYMNSLAYIGYQIPSDLGGTNITFTMNDTSLYPQKNTTAGGSGTITGNPKLYIDTSTDAIAQPGFTTNDTDTTAATTTGFRFLGTDIYWKASDGTLLANFWATETDMDGVWSLVWNEPDDTLDNSTPVVIQNMAPAARI</sequence>
<keyword evidence="3" id="KW-1185">Reference proteome</keyword>
<dbReference type="EMBL" id="KQ947434">
    <property type="protein sequence ID" value="KUJ08755.1"/>
    <property type="molecule type" value="Genomic_DNA"/>
</dbReference>
<feature type="chain" id="PRO_5007287977" evidence="1">
    <location>
        <begin position="25"/>
        <end position="179"/>
    </location>
</feature>
<dbReference type="OrthoDB" id="5230873at2759"/>
<gene>
    <name evidence="2" type="ORF">LY89DRAFT_764088</name>
</gene>
<feature type="signal peptide" evidence="1">
    <location>
        <begin position="1"/>
        <end position="24"/>
    </location>
</feature>
<evidence type="ECO:0000313" key="2">
    <source>
        <dbReference type="EMBL" id="KUJ08755.1"/>
    </source>
</evidence>
<evidence type="ECO:0000256" key="1">
    <source>
        <dbReference type="SAM" id="SignalP"/>
    </source>
</evidence>
<evidence type="ECO:0000313" key="3">
    <source>
        <dbReference type="Proteomes" id="UP000070700"/>
    </source>
</evidence>
<keyword evidence="1" id="KW-0732">Signal</keyword>
<proteinExistence type="predicted"/>
<dbReference type="AlphaFoldDB" id="A0A132B8M8"/>
<name>A0A132B8M8_MOLSC</name>
<organism evidence="2 3">
    <name type="scientific">Mollisia scopiformis</name>
    <name type="common">Conifer needle endophyte fungus</name>
    <name type="synonym">Phialocephala scopiformis</name>
    <dbReference type="NCBI Taxonomy" id="149040"/>
    <lineage>
        <taxon>Eukaryota</taxon>
        <taxon>Fungi</taxon>
        <taxon>Dikarya</taxon>
        <taxon>Ascomycota</taxon>
        <taxon>Pezizomycotina</taxon>
        <taxon>Leotiomycetes</taxon>
        <taxon>Helotiales</taxon>
        <taxon>Mollisiaceae</taxon>
        <taxon>Mollisia</taxon>
    </lineage>
</organism>